<dbReference type="PANTHER" id="PTHR10491:SF4">
    <property type="entry name" value="METHIONINE ADENOSYLTRANSFERASE 2 SUBUNIT BETA"/>
    <property type="match status" value="1"/>
</dbReference>
<dbReference type="Gene3D" id="3.40.50.720">
    <property type="entry name" value="NAD(P)-binding Rossmann-like Domain"/>
    <property type="match status" value="1"/>
</dbReference>
<dbReference type="InterPro" id="IPR036291">
    <property type="entry name" value="NAD(P)-bd_dom_sf"/>
</dbReference>
<feature type="domain" description="RmlD-like substrate binding" evidence="7">
    <location>
        <begin position="1"/>
        <end position="205"/>
    </location>
</feature>
<dbReference type="Proteomes" id="UP001370348">
    <property type="component" value="Chromosome"/>
</dbReference>
<dbReference type="PANTHER" id="PTHR10491">
    <property type="entry name" value="DTDP-4-DEHYDRORHAMNOSE REDUCTASE"/>
    <property type="match status" value="1"/>
</dbReference>
<evidence type="ECO:0000256" key="2">
    <source>
        <dbReference type="ARBA" id="ARBA00010944"/>
    </source>
</evidence>
<evidence type="ECO:0000256" key="3">
    <source>
        <dbReference type="ARBA" id="ARBA00012929"/>
    </source>
</evidence>
<dbReference type="EMBL" id="CP089984">
    <property type="protein sequence ID" value="WXB14383.1"/>
    <property type="molecule type" value="Genomic_DNA"/>
</dbReference>
<proteinExistence type="inferred from homology"/>
<dbReference type="InterPro" id="IPR005913">
    <property type="entry name" value="dTDP_dehydrorham_reduct"/>
</dbReference>
<keyword evidence="6" id="KW-0560">Oxidoreductase</keyword>
<evidence type="ECO:0000256" key="5">
    <source>
        <dbReference type="ARBA" id="ARBA00048200"/>
    </source>
</evidence>
<dbReference type="InterPro" id="IPR029903">
    <property type="entry name" value="RmlD-like-bd"/>
</dbReference>
<evidence type="ECO:0000259" key="7">
    <source>
        <dbReference type="Pfam" id="PF04321"/>
    </source>
</evidence>
<name>A0ABZ2LX05_9BACT</name>
<reference evidence="8 9" key="1">
    <citation type="submission" date="2021-12" db="EMBL/GenBank/DDBJ databases">
        <title>Discovery of the Pendulisporaceae a myxobacterial family with distinct sporulation behavior and unique specialized metabolism.</title>
        <authorList>
            <person name="Garcia R."/>
            <person name="Popoff A."/>
            <person name="Bader C.D."/>
            <person name="Loehr J."/>
            <person name="Walesch S."/>
            <person name="Walt C."/>
            <person name="Boldt J."/>
            <person name="Bunk B."/>
            <person name="Haeckl F.J.F.P.J."/>
            <person name="Gunesch A.P."/>
            <person name="Birkelbach J."/>
            <person name="Nuebel U."/>
            <person name="Pietschmann T."/>
            <person name="Bach T."/>
            <person name="Mueller R."/>
        </authorList>
    </citation>
    <scope>NUCLEOTIDE SEQUENCE [LARGE SCALE GENOMIC DNA]</scope>
    <source>
        <strain evidence="8 9">MSr11954</strain>
    </source>
</reference>
<dbReference type="EC" id="1.1.1.133" evidence="3 6"/>
<evidence type="ECO:0000256" key="1">
    <source>
        <dbReference type="ARBA" id="ARBA00004781"/>
    </source>
</evidence>
<keyword evidence="9" id="KW-1185">Reference proteome</keyword>
<comment type="pathway">
    <text evidence="1 6">Carbohydrate biosynthesis; dTDP-L-rhamnose biosynthesis.</text>
</comment>
<dbReference type="Pfam" id="PF04321">
    <property type="entry name" value="RmlD_sub_bind"/>
    <property type="match status" value="1"/>
</dbReference>
<comment type="similarity">
    <text evidence="2 6">Belongs to the dTDP-4-dehydrorhamnose reductase family.</text>
</comment>
<dbReference type="SUPFAM" id="SSF51735">
    <property type="entry name" value="NAD(P)-binding Rossmann-fold domains"/>
    <property type="match status" value="1"/>
</dbReference>
<dbReference type="RefSeq" id="WP_394824003.1">
    <property type="nucleotide sequence ID" value="NZ_CP089984.1"/>
</dbReference>
<comment type="function">
    <text evidence="6">Catalyzes the reduction of dTDP-6-deoxy-L-lyxo-4-hexulose to yield dTDP-L-rhamnose.</text>
</comment>
<accession>A0ABZ2LX05</accession>
<comment type="catalytic activity">
    <reaction evidence="5">
        <text>dTDP-beta-L-rhamnose + NADP(+) = dTDP-4-dehydro-beta-L-rhamnose + NADPH + H(+)</text>
        <dbReference type="Rhea" id="RHEA:21796"/>
        <dbReference type="ChEBI" id="CHEBI:15378"/>
        <dbReference type="ChEBI" id="CHEBI:57510"/>
        <dbReference type="ChEBI" id="CHEBI:57783"/>
        <dbReference type="ChEBI" id="CHEBI:58349"/>
        <dbReference type="ChEBI" id="CHEBI:62830"/>
        <dbReference type="EC" id="1.1.1.133"/>
    </reaction>
</comment>
<sequence length="279" mass="30182">MSVLVFGAGFLGQRLAREVPGAKLARVDITDARAVAAAIEEHRPAAVLNAAGKTGKPNVDWCESHPIETYRSNVTGALTLAEQCAKASVYLLHLASGCIFYGPSPSPGGWREDDAANPSALYSRTKYAADLVLSRLPNVGIARLRMPIDGVPGSRNLITKLAAYRQVVDVENSVTIVDDLVRVVIGLIEKRATGVFHVTNPGTMRHRDLLALYREMVDPTYTTTFIGEDELVAKGLAVRARSNCVLASPRLDAIGLTMRPIDVALRSTMAEYARRVRTT</sequence>
<evidence type="ECO:0000256" key="4">
    <source>
        <dbReference type="ARBA" id="ARBA00017099"/>
    </source>
</evidence>
<organism evidence="8 9">
    <name type="scientific">Pendulispora albinea</name>
    <dbReference type="NCBI Taxonomy" id="2741071"/>
    <lineage>
        <taxon>Bacteria</taxon>
        <taxon>Pseudomonadati</taxon>
        <taxon>Myxococcota</taxon>
        <taxon>Myxococcia</taxon>
        <taxon>Myxococcales</taxon>
        <taxon>Sorangiineae</taxon>
        <taxon>Pendulisporaceae</taxon>
        <taxon>Pendulispora</taxon>
    </lineage>
</organism>
<evidence type="ECO:0000313" key="9">
    <source>
        <dbReference type="Proteomes" id="UP001370348"/>
    </source>
</evidence>
<evidence type="ECO:0000256" key="6">
    <source>
        <dbReference type="RuleBase" id="RU364082"/>
    </source>
</evidence>
<protein>
    <recommendedName>
        <fullName evidence="4 6">dTDP-4-dehydrorhamnose reductase</fullName>
        <ecNumber evidence="3 6">1.1.1.133</ecNumber>
    </recommendedName>
</protein>
<evidence type="ECO:0000313" key="8">
    <source>
        <dbReference type="EMBL" id="WXB14383.1"/>
    </source>
</evidence>
<keyword evidence="6" id="KW-0521">NADP</keyword>
<gene>
    <name evidence="8" type="ORF">LZC94_41975</name>
</gene>